<evidence type="ECO:0000259" key="1">
    <source>
        <dbReference type="Pfam" id="PF01571"/>
    </source>
</evidence>
<accession>A0A381Q7T7</accession>
<dbReference type="InterPro" id="IPR006222">
    <property type="entry name" value="GCVT_N"/>
</dbReference>
<gene>
    <name evidence="2" type="ORF">METZ01_LOCUS28240</name>
</gene>
<feature type="non-terminal residue" evidence="2">
    <location>
        <position position="1"/>
    </location>
</feature>
<dbReference type="AlphaFoldDB" id="A0A381Q7T7"/>
<organism evidence="2">
    <name type="scientific">marine metagenome</name>
    <dbReference type="NCBI Taxonomy" id="408172"/>
    <lineage>
        <taxon>unclassified sequences</taxon>
        <taxon>metagenomes</taxon>
        <taxon>ecological metagenomes</taxon>
    </lineage>
</organism>
<dbReference type="InterPro" id="IPR027266">
    <property type="entry name" value="TrmE/GcvT-like"/>
</dbReference>
<sequence length="219" mass="23757">VIKTSPLSGIYRNHPVKLTEVSGWEIAKNFGNDERELIHLSQESVLVDWSHIGKISFSGGDAAKAAEQVFSGASEIEPLKSSSNQDMAVLCLTRNDYLILCQSGMETALLGKIDHKITTVTNQTGSQGCLVLGGPRRDEVLQRSTAMDLRRDRVVAGSVIQSSIHTVGMTLYRTKNFDIMVHPRNLSESLYDALIDVGIGVGLVPCGISTVPVSFEEGK</sequence>
<dbReference type="EMBL" id="UINC01001243">
    <property type="protein sequence ID" value="SUZ75386.1"/>
    <property type="molecule type" value="Genomic_DNA"/>
</dbReference>
<dbReference type="Pfam" id="PF01571">
    <property type="entry name" value="GCV_T"/>
    <property type="match status" value="1"/>
</dbReference>
<feature type="domain" description="GCVT N-terminal" evidence="1">
    <location>
        <begin position="11"/>
        <end position="211"/>
    </location>
</feature>
<name>A0A381Q7T7_9ZZZZ</name>
<proteinExistence type="predicted"/>
<evidence type="ECO:0000313" key="2">
    <source>
        <dbReference type="EMBL" id="SUZ75386.1"/>
    </source>
</evidence>
<reference evidence="2" key="1">
    <citation type="submission" date="2018-05" db="EMBL/GenBank/DDBJ databases">
        <authorList>
            <person name="Lanie J.A."/>
            <person name="Ng W.-L."/>
            <person name="Kazmierczak K.M."/>
            <person name="Andrzejewski T.M."/>
            <person name="Davidsen T.M."/>
            <person name="Wayne K.J."/>
            <person name="Tettelin H."/>
            <person name="Glass J.I."/>
            <person name="Rusch D."/>
            <person name="Podicherti R."/>
            <person name="Tsui H.-C.T."/>
            <person name="Winkler M.E."/>
        </authorList>
    </citation>
    <scope>NUCLEOTIDE SEQUENCE</scope>
</reference>
<dbReference type="Gene3D" id="3.30.1360.120">
    <property type="entry name" value="Probable tRNA modification gtpase trme, domain 1"/>
    <property type="match status" value="2"/>
</dbReference>
<protein>
    <recommendedName>
        <fullName evidence="1">GCVT N-terminal domain-containing protein</fullName>
    </recommendedName>
</protein>
<dbReference type="SUPFAM" id="SSF103025">
    <property type="entry name" value="Folate-binding domain"/>
    <property type="match status" value="1"/>
</dbReference>